<keyword evidence="2" id="KW-1185">Reference proteome</keyword>
<dbReference type="EMBL" id="JACEIK010152027">
    <property type="protein sequence ID" value="MCE5167547.1"/>
    <property type="molecule type" value="Genomic_DNA"/>
</dbReference>
<comment type="caution">
    <text evidence="1">The sequence shown here is derived from an EMBL/GenBank/DDBJ whole genome shotgun (WGS) entry which is preliminary data.</text>
</comment>
<accession>A0ABS8Y9D1</accession>
<organism evidence="1 2">
    <name type="scientific">Datura stramonium</name>
    <name type="common">Jimsonweed</name>
    <name type="synonym">Common thornapple</name>
    <dbReference type="NCBI Taxonomy" id="4076"/>
    <lineage>
        <taxon>Eukaryota</taxon>
        <taxon>Viridiplantae</taxon>
        <taxon>Streptophyta</taxon>
        <taxon>Embryophyta</taxon>
        <taxon>Tracheophyta</taxon>
        <taxon>Spermatophyta</taxon>
        <taxon>Magnoliopsida</taxon>
        <taxon>eudicotyledons</taxon>
        <taxon>Gunneridae</taxon>
        <taxon>Pentapetalae</taxon>
        <taxon>asterids</taxon>
        <taxon>lamiids</taxon>
        <taxon>Solanales</taxon>
        <taxon>Solanaceae</taxon>
        <taxon>Solanoideae</taxon>
        <taxon>Datureae</taxon>
        <taxon>Datura</taxon>
    </lineage>
</organism>
<feature type="non-terminal residue" evidence="1">
    <location>
        <position position="130"/>
    </location>
</feature>
<protein>
    <submittedName>
        <fullName evidence="1">Uncharacterized protein</fullName>
    </submittedName>
</protein>
<gene>
    <name evidence="1" type="ORF">HAX54_009575</name>
</gene>
<name>A0ABS8Y9D1_DATST</name>
<feature type="non-terminal residue" evidence="1">
    <location>
        <position position="1"/>
    </location>
</feature>
<sequence>SVFPCPRVERLEIAPLNVENIDLIGVTSSNGITGECREDTHCFGHLVRGEDDRILPPSFCLVDDLEIKDERTYACQRYVRLESGHSEFSEEIRQSLRGKKGLLRNKTLGIRPLTSMRGVASCDWSLPKKE</sequence>
<proteinExistence type="predicted"/>
<dbReference type="Proteomes" id="UP000823775">
    <property type="component" value="Unassembled WGS sequence"/>
</dbReference>
<evidence type="ECO:0000313" key="2">
    <source>
        <dbReference type="Proteomes" id="UP000823775"/>
    </source>
</evidence>
<reference evidence="1 2" key="1">
    <citation type="journal article" date="2021" name="BMC Genomics">
        <title>Datura genome reveals duplications of psychoactive alkaloid biosynthetic genes and high mutation rate following tissue culture.</title>
        <authorList>
            <person name="Rajewski A."/>
            <person name="Carter-House D."/>
            <person name="Stajich J."/>
            <person name="Litt A."/>
        </authorList>
    </citation>
    <scope>NUCLEOTIDE SEQUENCE [LARGE SCALE GENOMIC DNA]</scope>
    <source>
        <strain evidence="1">AR-01</strain>
    </source>
</reference>
<evidence type="ECO:0000313" key="1">
    <source>
        <dbReference type="EMBL" id="MCE5167547.1"/>
    </source>
</evidence>